<feature type="active site" evidence="6">
    <location>
        <position position="383"/>
    </location>
</feature>
<dbReference type="AlphaFoldDB" id="A0A2P5YKV6"/>
<organism evidence="10 11">
    <name type="scientific">Gossypium barbadense</name>
    <name type="common">Sea Island cotton</name>
    <name type="synonym">Hibiscus barbadensis</name>
    <dbReference type="NCBI Taxonomy" id="3634"/>
    <lineage>
        <taxon>Eukaryota</taxon>
        <taxon>Viridiplantae</taxon>
        <taxon>Streptophyta</taxon>
        <taxon>Embryophyta</taxon>
        <taxon>Tracheophyta</taxon>
        <taxon>Spermatophyta</taxon>
        <taxon>Magnoliopsida</taxon>
        <taxon>eudicotyledons</taxon>
        <taxon>Gunneridae</taxon>
        <taxon>Pentapetalae</taxon>
        <taxon>rosids</taxon>
        <taxon>malvids</taxon>
        <taxon>Malvales</taxon>
        <taxon>Malvaceae</taxon>
        <taxon>Malvoideae</taxon>
        <taxon>Gossypium</taxon>
    </lineage>
</organism>
<evidence type="ECO:0000259" key="9">
    <source>
        <dbReference type="PROSITE" id="PS51767"/>
    </source>
</evidence>
<dbReference type="InterPro" id="IPR032861">
    <property type="entry name" value="TAXi_N"/>
</dbReference>
<evidence type="ECO:0000256" key="7">
    <source>
        <dbReference type="RuleBase" id="RU000454"/>
    </source>
</evidence>
<keyword evidence="8" id="KW-0732">Signal</keyword>
<dbReference type="InterPro" id="IPR033121">
    <property type="entry name" value="PEPTIDASE_A1"/>
</dbReference>
<dbReference type="InterPro" id="IPR051708">
    <property type="entry name" value="Plant_Aspart_Prot_A1"/>
</dbReference>
<dbReference type="PANTHER" id="PTHR47967">
    <property type="entry name" value="OS07G0603500 PROTEIN-RELATED"/>
    <property type="match status" value="1"/>
</dbReference>
<dbReference type="InterPro" id="IPR001461">
    <property type="entry name" value="Aspartic_peptidase_A1"/>
</dbReference>
<feature type="domain" description="Peptidase A1" evidence="9">
    <location>
        <begin position="105"/>
        <end position="500"/>
    </location>
</feature>
<accession>A0A2P5YKV6</accession>
<dbReference type="PROSITE" id="PS00141">
    <property type="entry name" value="ASP_PROTEASE"/>
    <property type="match status" value="1"/>
</dbReference>
<evidence type="ECO:0000256" key="4">
    <source>
        <dbReference type="ARBA" id="ARBA00022801"/>
    </source>
</evidence>
<evidence type="ECO:0000256" key="3">
    <source>
        <dbReference type="ARBA" id="ARBA00022750"/>
    </source>
</evidence>
<sequence length="507" mass="56208">MKVKLIILVPFMVLVSMVVAQQHVDQMQHQHDSNSITLELIHRHAPQFTNNNPITQHQRLVDLLYHDIIRHGIMSHRRRAKEEDPLTASIKMPLASGRDFGIGQYITSFKVGTPSQKFWLIVDTGSDLTWIRCRYRCSRGDRSCTSKGRINRKRVFHAPLSSSFSPVPCFSEMCKVELMNLFSLTTCPTPITPCAYDYSHSYQMRLGSADTIPHIAILTTSNTKILVVVIISRYSDGSAAMGVFANETVSAGLTNGRKTRLHNVLIGCTDSFQGPTLQNVDGIMGLANTKYSFATNAAATFGGKFSYCLVDHLSHLNATNYIIFGTNRNQVKVSGNTRHTKLELDAIPSFYAVNVIGISVGNKMLEIPMQVWDASEGGGTIIDSGTSLTFLADPAYQAVMEALKVSVSKYQRVKLDGVPMEYCFNSTGFNGSLVPKLIIHFDDGARFEPHWNSYVIAAAAEVRCLGFLPARFPALSVIGNIMQQNYLWEFDLKGKRLVFAPSSCNSS</sequence>
<keyword evidence="5" id="KW-0325">Glycoprotein</keyword>
<gene>
    <name evidence="10" type="ORF">GOBAR_AA04417</name>
</gene>
<keyword evidence="4 7" id="KW-0378">Hydrolase</keyword>
<evidence type="ECO:0000256" key="5">
    <source>
        <dbReference type="ARBA" id="ARBA00023180"/>
    </source>
</evidence>
<dbReference type="PANTHER" id="PTHR47967:SF69">
    <property type="entry name" value="ASPARTIC PROTEINASE NANA, CHLOROPLAST"/>
    <property type="match status" value="1"/>
</dbReference>
<dbReference type="InterPro" id="IPR001969">
    <property type="entry name" value="Aspartic_peptidase_AS"/>
</dbReference>
<feature type="active site" evidence="6">
    <location>
        <position position="123"/>
    </location>
</feature>
<reference evidence="10 11" key="1">
    <citation type="submission" date="2015-01" db="EMBL/GenBank/DDBJ databases">
        <title>Genome of allotetraploid Gossypium barbadense reveals genomic plasticity and fiber elongation in cotton evolution.</title>
        <authorList>
            <person name="Chen X."/>
            <person name="Liu X."/>
            <person name="Zhao B."/>
            <person name="Zheng H."/>
            <person name="Hu Y."/>
            <person name="Lu G."/>
            <person name="Yang C."/>
            <person name="Chen J."/>
            <person name="Shan C."/>
            <person name="Zhang L."/>
            <person name="Zhou Y."/>
            <person name="Wang L."/>
            <person name="Guo W."/>
            <person name="Bai Y."/>
            <person name="Ruan J."/>
            <person name="Shangguan X."/>
            <person name="Mao Y."/>
            <person name="Jiang J."/>
            <person name="Zhu Y."/>
            <person name="Lei J."/>
            <person name="Kang H."/>
            <person name="Chen S."/>
            <person name="He X."/>
            <person name="Wang R."/>
            <person name="Wang Y."/>
            <person name="Chen J."/>
            <person name="Wang L."/>
            <person name="Yu S."/>
            <person name="Wang B."/>
            <person name="Wei J."/>
            <person name="Song S."/>
            <person name="Lu X."/>
            <person name="Gao Z."/>
            <person name="Gu W."/>
            <person name="Deng X."/>
            <person name="Ma D."/>
            <person name="Wang S."/>
            <person name="Liang W."/>
            <person name="Fang L."/>
            <person name="Cai C."/>
            <person name="Zhu X."/>
            <person name="Zhou B."/>
            <person name="Zhang Y."/>
            <person name="Chen Z."/>
            <person name="Xu S."/>
            <person name="Zhu R."/>
            <person name="Wang S."/>
            <person name="Zhang T."/>
            <person name="Zhao G."/>
        </authorList>
    </citation>
    <scope>NUCLEOTIDE SEQUENCE [LARGE SCALE GENOMIC DNA]</scope>
    <source>
        <strain evidence="11">cv. Xinhai21</strain>
        <tissue evidence="10">Leaf</tissue>
    </source>
</reference>
<dbReference type="InterPro" id="IPR034161">
    <property type="entry name" value="Pepsin-like_plant"/>
</dbReference>
<dbReference type="InterPro" id="IPR021109">
    <property type="entry name" value="Peptidase_aspartic_dom_sf"/>
</dbReference>
<dbReference type="EMBL" id="KZ663061">
    <property type="protein sequence ID" value="PPS16168.1"/>
    <property type="molecule type" value="Genomic_DNA"/>
</dbReference>
<dbReference type="PRINTS" id="PR00792">
    <property type="entry name" value="PEPSIN"/>
</dbReference>
<feature type="signal peptide" evidence="8">
    <location>
        <begin position="1"/>
        <end position="20"/>
    </location>
</feature>
<evidence type="ECO:0000313" key="11">
    <source>
        <dbReference type="Proteomes" id="UP000239757"/>
    </source>
</evidence>
<dbReference type="CDD" id="cd05476">
    <property type="entry name" value="pepsin_A_like_plant"/>
    <property type="match status" value="1"/>
</dbReference>
<name>A0A2P5YKV6_GOSBA</name>
<evidence type="ECO:0000256" key="2">
    <source>
        <dbReference type="ARBA" id="ARBA00022670"/>
    </source>
</evidence>
<dbReference type="Gene3D" id="2.40.70.10">
    <property type="entry name" value="Acid Proteases"/>
    <property type="match status" value="2"/>
</dbReference>
<proteinExistence type="inferred from homology"/>
<evidence type="ECO:0000256" key="8">
    <source>
        <dbReference type="SAM" id="SignalP"/>
    </source>
</evidence>
<dbReference type="Pfam" id="PF14541">
    <property type="entry name" value="TAXi_C"/>
    <property type="match status" value="1"/>
</dbReference>
<dbReference type="OrthoDB" id="2747330at2759"/>
<dbReference type="PROSITE" id="PS51767">
    <property type="entry name" value="PEPTIDASE_A1"/>
    <property type="match status" value="1"/>
</dbReference>
<dbReference type="GO" id="GO:0004190">
    <property type="term" value="F:aspartic-type endopeptidase activity"/>
    <property type="evidence" value="ECO:0007669"/>
    <property type="project" value="UniProtKB-KW"/>
</dbReference>
<dbReference type="SUPFAM" id="SSF50630">
    <property type="entry name" value="Acid proteases"/>
    <property type="match status" value="1"/>
</dbReference>
<evidence type="ECO:0000256" key="1">
    <source>
        <dbReference type="ARBA" id="ARBA00007447"/>
    </source>
</evidence>
<dbReference type="FunFam" id="2.40.70.10:FF:000033">
    <property type="entry name" value="Aspartyl protease family protein"/>
    <property type="match status" value="1"/>
</dbReference>
<protein>
    <recommendedName>
        <fullName evidence="9">Peptidase A1 domain-containing protein</fullName>
    </recommendedName>
</protein>
<feature type="chain" id="PRO_5015170278" description="Peptidase A1 domain-containing protein" evidence="8">
    <location>
        <begin position="21"/>
        <end position="507"/>
    </location>
</feature>
<dbReference type="InterPro" id="IPR032799">
    <property type="entry name" value="TAXi_C"/>
</dbReference>
<dbReference type="GO" id="GO:0006508">
    <property type="term" value="P:proteolysis"/>
    <property type="evidence" value="ECO:0007669"/>
    <property type="project" value="UniProtKB-KW"/>
</dbReference>
<evidence type="ECO:0000313" key="10">
    <source>
        <dbReference type="EMBL" id="PPS16168.1"/>
    </source>
</evidence>
<evidence type="ECO:0000256" key="6">
    <source>
        <dbReference type="PIRSR" id="PIRSR601461-1"/>
    </source>
</evidence>
<dbReference type="Pfam" id="PF14543">
    <property type="entry name" value="TAXi_N"/>
    <property type="match status" value="2"/>
</dbReference>
<keyword evidence="3 7" id="KW-0064">Aspartyl protease</keyword>
<dbReference type="Proteomes" id="UP000239757">
    <property type="component" value="Unassembled WGS sequence"/>
</dbReference>
<comment type="similarity">
    <text evidence="1 7">Belongs to the peptidase A1 family.</text>
</comment>
<keyword evidence="2 7" id="KW-0645">Protease</keyword>